<dbReference type="AlphaFoldDB" id="A0A6M3JJR1"/>
<reference evidence="1" key="1">
    <citation type="submission" date="2020-03" db="EMBL/GenBank/DDBJ databases">
        <title>The deep terrestrial virosphere.</title>
        <authorList>
            <person name="Holmfeldt K."/>
            <person name="Nilsson E."/>
            <person name="Simone D."/>
            <person name="Lopez-Fernandez M."/>
            <person name="Wu X."/>
            <person name="de Brujin I."/>
            <person name="Lundin D."/>
            <person name="Andersson A."/>
            <person name="Bertilsson S."/>
            <person name="Dopson M."/>
        </authorList>
    </citation>
    <scope>NUCLEOTIDE SEQUENCE</scope>
    <source>
        <strain evidence="1">MM415A03934</strain>
    </source>
</reference>
<accession>A0A6M3JJR1</accession>
<proteinExistence type="predicted"/>
<protein>
    <submittedName>
        <fullName evidence="1">Putative transcription factor TFIIB zinc-binding motif</fullName>
    </submittedName>
</protein>
<organism evidence="1">
    <name type="scientific">viral metagenome</name>
    <dbReference type="NCBI Taxonomy" id="1070528"/>
    <lineage>
        <taxon>unclassified sequences</taxon>
        <taxon>metagenomes</taxon>
        <taxon>organismal metagenomes</taxon>
    </lineage>
</organism>
<name>A0A6M3JJR1_9ZZZZ</name>
<dbReference type="EMBL" id="MT141769">
    <property type="protein sequence ID" value="QJA70163.1"/>
    <property type="molecule type" value="Genomic_DNA"/>
</dbReference>
<evidence type="ECO:0000313" key="1">
    <source>
        <dbReference type="EMBL" id="QJA70163.1"/>
    </source>
</evidence>
<sequence>MDGQTDITLVCPQCGEIRQFDRHAGKRCSRCGTTMEDDSDMANRIWINANRRKGENNANSG</sequence>
<gene>
    <name evidence="1" type="ORF">MM415A03934_0003</name>
</gene>